<dbReference type="EMBL" id="CP033912">
    <property type="protein sequence ID" value="AZA96707.1"/>
    <property type="molecule type" value="Genomic_DNA"/>
</dbReference>
<keyword evidence="4" id="KW-1185">Reference proteome</keyword>
<organism evidence="1 3">
    <name type="scientific">Chryseobacterium shandongense</name>
    <dbReference type="NCBI Taxonomy" id="1493872"/>
    <lineage>
        <taxon>Bacteria</taxon>
        <taxon>Pseudomonadati</taxon>
        <taxon>Bacteroidota</taxon>
        <taxon>Flavobacteriia</taxon>
        <taxon>Flavobacteriales</taxon>
        <taxon>Weeksellaceae</taxon>
        <taxon>Chryseobacterium group</taxon>
        <taxon>Chryseobacterium</taxon>
    </lineage>
</organism>
<name>A0AAD1DMW5_9FLAO</name>
<reference evidence="3 4" key="1">
    <citation type="submission" date="2018-11" db="EMBL/GenBank/DDBJ databases">
        <title>Proposal to divide the Flavobacteriaceae and reorganize its genera based on Amino Acid Identity values calculated from whole genome sequences.</title>
        <authorList>
            <person name="Nicholson A.C."/>
            <person name="Gulvik C.A."/>
            <person name="Whitney A.M."/>
            <person name="Humrighouse B.W."/>
            <person name="Bell M."/>
            <person name="Holmes B."/>
            <person name="Steigerwalt A.G."/>
            <person name="Villarma A."/>
            <person name="Sheth M."/>
            <person name="Batra D."/>
            <person name="Pryor J."/>
            <person name="Bernardet J.-F."/>
            <person name="Hugo C."/>
            <person name="Kampfer P."/>
            <person name="Newman J."/>
            <person name="McQuiston J.R."/>
        </authorList>
    </citation>
    <scope>NUCLEOTIDE SEQUENCE [LARGE SCALE GENOMIC DNA]</scope>
    <source>
        <strain evidence="1 3">G0207</strain>
        <strain evidence="2 4">H5143</strain>
    </source>
</reference>
<proteinExistence type="predicted"/>
<sequence>MKEKFVTNRNVKLWEKLSEKFTIEIKVISVKEYMIFIKNNHAIIYYNPINICEASFTHELLHLNLDYHDFYLCSAIKRNMASDPLFLTMFNTSMTEHLCNFIEHKMMFSDYKKLGYVADLFVMDYFEKKINQKDVDSLIKNYKINNKINVRVAHLFVGKLGSLFGDVNTKNDYNELYSIFKNLDSDLYSAVANLFVESLKHDYEKADYIYNYRDIAANFHKRLINWKNNNQFT</sequence>
<evidence type="ECO:0000313" key="4">
    <source>
        <dbReference type="Proteomes" id="UP000281741"/>
    </source>
</evidence>
<dbReference type="RefSeq" id="WP_123855062.1">
    <property type="nucleotide sequence ID" value="NZ_CP033912.1"/>
</dbReference>
<dbReference type="Proteomes" id="UP000281741">
    <property type="component" value="Chromosome"/>
</dbReference>
<accession>A0AAD1DMW5</accession>
<dbReference type="Proteomes" id="UP000274073">
    <property type="component" value="Chromosome"/>
</dbReference>
<dbReference type="EMBL" id="CP033915">
    <property type="protein sequence ID" value="AZA88146.1"/>
    <property type="molecule type" value="Genomic_DNA"/>
</dbReference>
<dbReference type="AlphaFoldDB" id="A0AAD1DMW5"/>
<gene>
    <name evidence="1" type="ORF">EG349_15765</name>
    <name evidence="2" type="ORF">EG353_14555</name>
</gene>
<evidence type="ECO:0000313" key="1">
    <source>
        <dbReference type="EMBL" id="AZA88146.1"/>
    </source>
</evidence>
<evidence type="ECO:0000313" key="2">
    <source>
        <dbReference type="EMBL" id="AZA96707.1"/>
    </source>
</evidence>
<protein>
    <submittedName>
        <fullName evidence="1">Uncharacterized protein</fullName>
    </submittedName>
</protein>
<evidence type="ECO:0000313" key="3">
    <source>
        <dbReference type="Proteomes" id="UP000274073"/>
    </source>
</evidence>